<dbReference type="Gene3D" id="1.25.10.10">
    <property type="entry name" value="Leucine-rich Repeat Variant"/>
    <property type="match status" value="3"/>
</dbReference>
<feature type="transmembrane region" description="Helical" evidence="1">
    <location>
        <begin position="6"/>
        <end position="27"/>
    </location>
</feature>
<gene>
    <name evidence="2" type="ORF">NEF87_002451</name>
</gene>
<keyword evidence="1" id="KW-1133">Transmembrane helix</keyword>
<feature type="transmembrane region" description="Helical" evidence="1">
    <location>
        <begin position="130"/>
        <end position="154"/>
    </location>
</feature>
<protein>
    <recommendedName>
        <fullName evidence="4">HEAT repeat domain-containing protein</fullName>
    </recommendedName>
</protein>
<evidence type="ECO:0000256" key="1">
    <source>
        <dbReference type="SAM" id="Phobius"/>
    </source>
</evidence>
<organism evidence="2 3">
    <name type="scientific">Candidatus Lokiarchaeum ossiferum</name>
    <dbReference type="NCBI Taxonomy" id="2951803"/>
    <lineage>
        <taxon>Archaea</taxon>
        <taxon>Promethearchaeati</taxon>
        <taxon>Promethearchaeota</taxon>
        <taxon>Promethearchaeia</taxon>
        <taxon>Promethearchaeales</taxon>
        <taxon>Promethearchaeaceae</taxon>
        <taxon>Candidatus Lokiarchaeum</taxon>
    </lineage>
</organism>
<name>A0ABY6HRN5_9ARCH</name>
<dbReference type="SUPFAM" id="SSF48371">
    <property type="entry name" value="ARM repeat"/>
    <property type="match status" value="1"/>
</dbReference>
<feature type="transmembrane region" description="Helical" evidence="1">
    <location>
        <begin position="210"/>
        <end position="228"/>
    </location>
</feature>
<reference evidence="2" key="1">
    <citation type="submission" date="2022-09" db="EMBL/GenBank/DDBJ databases">
        <title>Actin cytoskeleton and complex cell architecture in an #Asgard archaeon.</title>
        <authorList>
            <person name="Ponce Toledo R.I."/>
            <person name="Schleper C."/>
            <person name="Rodrigues Oliveira T."/>
            <person name="Wollweber F."/>
            <person name="Xu J."/>
            <person name="Rittmann S."/>
            <person name="Klingl A."/>
            <person name="Pilhofer M."/>
        </authorList>
    </citation>
    <scope>NUCLEOTIDE SEQUENCE</scope>
    <source>
        <strain evidence="2">B-35</strain>
    </source>
</reference>
<feature type="transmembrane region" description="Helical" evidence="1">
    <location>
        <begin position="160"/>
        <end position="179"/>
    </location>
</feature>
<feature type="transmembrane region" description="Helical" evidence="1">
    <location>
        <begin position="340"/>
        <end position="358"/>
    </location>
</feature>
<dbReference type="PANTHER" id="PTHR12697">
    <property type="entry name" value="PBS LYASE HEAT-LIKE PROTEIN"/>
    <property type="match status" value="1"/>
</dbReference>
<feature type="transmembrane region" description="Helical" evidence="1">
    <location>
        <begin position="287"/>
        <end position="309"/>
    </location>
</feature>
<sequence length="1193" mass="135615">MALPDILIQLTYVIIGVIVFFMGFLLVYKNLKKINTVEGEKFNGSDWLAMIGFGLLFGLAMIFIVNITFELILPVEIPSIAGYVLMIMLGVLVIYPLWEVIFLGRPTSDSVHDFHKFLESKILDRFKGKVAYLVSLLIFIIIYLVPIIIINLISNEPWQQIAFIWFLLFPLFFLAYFAANGTVSGIIAKTYTNTIPARVLTKGKLGNKKVIGIIMVAITWIPFMLNIYNFGNPILKAIRGVGEIPTESSTSSQLDKYNAYISLFTTTVFGIKGFFSKFWNKKSKTKTIDFLFSGYLMIGIGVNMLLSFVQIDPSVVASIFDSIPIPFIASLGNVFYNYTLLLPIIIISSGITFVYGIINLVQVNSDFHSDIRLQSTTKAFGKIDLDKMVESRNEMLEDLEKGKQDKKKKEKKKKYDYATLYKSLLLAPSYSKYGVDLNEQVRQKAAQYLFLMSVDDREIAQKIIEFIFAVTIEKDTIEKDTTEIQEQYYLSKEAFDALGEIGEIYPDLVMERLINALEIVDNYTQRYILDALGDIGETKENMKVILSKILPLFSSKRYDVRLAAFQAMSEMILEGDSSDKEFVKLALDAVYTVLKDDTNEGAIDTCLEALVKMSARIADDIDIEKIIPFLTYSKGKDQDTTDFIIQNAIVILSYMVYYNMAQFTAILDNLKPFLKDQRDFIRYAAVDALGNYILKCPEDKIDEILVELLILSTNDANDDVAHIATESIAEFLIMHKGYKITIDNQAISILDYYMNALVSSNVQVTENASEALKQISPLYDEDIYPQLEKHLKSQENLELVRDCLHVIAVSGVEEHLSTDLELIYSLTEHEDPSVRSEAILTLGFLGKNRPEIKPEVIVKCLDDKDPQVRRESIFALGKIGKQNPTAVVPVLIQKFFELDRHDEDKVSEVELYAETLGEIGKVHPSNEIIITLQNVLMGDTNPFSKDVIARALGTIGYGMIQSGKAIKRIENDAFYNQISWLRSADKAEYTIGNLIIIFLEALQLKGIPDSVMNEISDSIQDLLPVFLFAQKDEKKPKNEDVILETIKSLLAQAYYANYNNEILETIDRVDSLLSFKRFFKTDDEILQKQFIFYATQYTADGKQFHDQGEVFLLLKDQDPEYLKYALKSFEISQQLSPYEFYTPNAVLQMGIIHKTLNNRELAKQKFEEALEIFTSLDEVDKMRECDANLKELS</sequence>
<proteinExistence type="predicted"/>
<dbReference type="InterPro" id="IPR011989">
    <property type="entry name" value="ARM-like"/>
</dbReference>
<evidence type="ECO:0008006" key="4">
    <source>
        <dbReference type="Google" id="ProtNLM"/>
    </source>
</evidence>
<feature type="transmembrane region" description="Helical" evidence="1">
    <location>
        <begin position="80"/>
        <end position="98"/>
    </location>
</feature>
<accession>A0ABY6HRN5</accession>
<feature type="transmembrane region" description="Helical" evidence="1">
    <location>
        <begin position="257"/>
        <end position="275"/>
    </location>
</feature>
<dbReference type="InterPro" id="IPR011990">
    <property type="entry name" value="TPR-like_helical_dom_sf"/>
</dbReference>
<keyword evidence="1" id="KW-0812">Transmembrane</keyword>
<dbReference type="Pfam" id="PF13646">
    <property type="entry name" value="HEAT_2"/>
    <property type="match status" value="1"/>
</dbReference>
<dbReference type="Gene3D" id="1.25.40.10">
    <property type="entry name" value="Tetratricopeptide repeat domain"/>
    <property type="match status" value="1"/>
</dbReference>
<evidence type="ECO:0000313" key="3">
    <source>
        <dbReference type="Proteomes" id="UP001208689"/>
    </source>
</evidence>
<dbReference type="PANTHER" id="PTHR12697:SF5">
    <property type="entry name" value="DEOXYHYPUSINE HYDROXYLASE"/>
    <property type="match status" value="1"/>
</dbReference>
<keyword evidence="3" id="KW-1185">Reference proteome</keyword>
<keyword evidence="1" id="KW-0472">Membrane</keyword>
<dbReference type="EMBL" id="CP104013">
    <property type="protein sequence ID" value="UYP46166.1"/>
    <property type="molecule type" value="Genomic_DNA"/>
</dbReference>
<feature type="transmembrane region" description="Helical" evidence="1">
    <location>
        <begin position="47"/>
        <end position="68"/>
    </location>
</feature>
<dbReference type="Proteomes" id="UP001208689">
    <property type="component" value="Chromosome"/>
</dbReference>
<evidence type="ECO:0000313" key="2">
    <source>
        <dbReference type="EMBL" id="UYP46166.1"/>
    </source>
</evidence>
<dbReference type="InterPro" id="IPR016024">
    <property type="entry name" value="ARM-type_fold"/>
</dbReference>